<dbReference type="GO" id="GO:0016255">
    <property type="term" value="P:attachment of GPI anchor to protein"/>
    <property type="evidence" value="ECO:0007669"/>
    <property type="project" value="InterPro"/>
</dbReference>
<evidence type="ECO:0000256" key="7">
    <source>
        <dbReference type="ARBA" id="ARBA00022989"/>
    </source>
</evidence>
<evidence type="ECO:0000256" key="3">
    <source>
        <dbReference type="ARBA" id="ARBA00005316"/>
    </source>
</evidence>
<evidence type="ECO:0000256" key="9">
    <source>
        <dbReference type="ARBA" id="ARBA00023180"/>
    </source>
</evidence>
<evidence type="ECO:0000256" key="5">
    <source>
        <dbReference type="ARBA" id="ARBA00022692"/>
    </source>
</evidence>
<evidence type="ECO:0000256" key="6">
    <source>
        <dbReference type="ARBA" id="ARBA00022824"/>
    </source>
</evidence>
<comment type="pathway">
    <text evidence="2">Glycolipid biosynthesis; glycosylphosphatidylinositol-anchor biosynthesis.</text>
</comment>
<dbReference type="PANTHER" id="PTHR21072:SF13">
    <property type="entry name" value="GPI TRANSAMIDASE COMPONENT PIG-S"/>
    <property type="match status" value="1"/>
</dbReference>
<evidence type="ECO:0000256" key="10">
    <source>
        <dbReference type="SAM" id="MobiDB-lite"/>
    </source>
</evidence>
<dbReference type="OrthoDB" id="28748at2759"/>
<name>A0A9W4UHD7_9PLEO</name>
<keyword evidence="6" id="KW-0256">Endoplasmic reticulum</keyword>
<feature type="transmembrane region" description="Helical" evidence="11">
    <location>
        <begin position="561"/>
        <end position="580"/>
    </location>
</feature>
<comment type="subcellular location">
    <subcellularLocation>
        <location evidence="1">Endoplasmic reticulum membrane</location>
        <topology evidence="1">Multi-pass membrane protein</topology>
    </subcellularLocation>
</comment>
<dbReference type="Proteomes" id="UP001152607">
    <property type="component" value="Unassembled WGS sequence"/>
</dbReference>
<accession>A0A9W4UHD7</accession>
<feature type="transmembrane region" description="Helical" evidence="11">
    <location>
        <begin position="71"/>
        <end position="88"/>
    </location>
</feature>
<keyword evidence="7 11" id="KW-1133">Transmembrane helix</keyword>
<evidence type="ECO:0000256" key="4">
    <source>
        <dbReference type="ARBA" id="ARBA00022502"/>
    </source>
</evidence>
<feature type="region of interest" description="Disordered" evidence="10">
    <location>
        <begin position="1"/>
        <end position="63"/>
    </location>
</feature>
<protein>
    <recommendedName>
        <fullName evidence="14">GPI transamidase component PIG-S</fullName>
    </recommendedName>
</protein>
<dbReference type="PANTHER" id="PTHR21072">
    <property type="entry name" value="GPI TRANSAMIDASE COMPONENT PIG-S"/>
    <property type="match status" value="1"/>
</dbReference>
<evidence type="ECO:0000313" key="13">
    <source>
        <dbReference type="Proteomes" id="UP001152607"/>
    </source>
</evidence>
<dbReference type="AlphaFoldDB" id="A0A9W4UHD7"/>
<dbReference type="Pfam" id="PF10510">
    <property type="entry name" value="PIG-S"/>
    <property type="match status" value="1"/>
</dbReference>
<feature type="compositionally biased region" description="Low complexity" evidence="10">
    <location>
        <begin position="37"/>
        <end position="55"/>
    </location>
</feature>
<evidence type="ECO:0000256" key="8">
    <source>
        <dbReference type="ARBA" id="ARBA00023136"/>
    </source>
</evidence>
<evidence type="ECO:0008006" key="14">
    <source>
        <dbReference type="Google" id="ProtNLM"/>
    </source>
</evidence>
<keyword evidence="13" id="KW-1185">Reference proteome</keyword>
<comment type="similarity">
    <text evidence="3">Belongs to the PIGS family.</text>
</comment>
<comment type="caution">
    <text evidence="12">The sequence shown here is derived from an EMBL/GenBank/DDBJ whole genome shotgun (WGS) entry which is preliminary data.</text>
</comment>
<proteinExistence type="inferred from homology"/>
<keyword evidence="8 11" id="KW-0472">Membrane</keyword>
<keyword evidence="9" id="KW-0325">Glycoprotein</keyword>
<dbReference type="InterPro" id="IPR019540">
    <property type="entry name" value="PtdIno-glycan_biosynth_class_S"/>
</dbReference>
<reference evidence="12" key="1">
    <citation type="submission" date="2023-01" db="EMBL/GenBank/DDBJ databases">
        <authorList>
            <person name="Van Ghelder C."/>
            <person name="Rancurel C."/>
        </authorList>
    </citation>
    <scope>NUCLEOTIDE SEQUENCE</scope>
    <source>
        <strain evidence="12">CNCM I-4278</strain>
    </source>
</reference>
<dbReference type="EMBL" id="CAOQHR010000006">
    <property type="protein sequence ID" value="CAI6336010.1"/>
    <property type="molecule type" value="Genomic_DNA"/>
</dbReference>
<evidence type="ECO:0000256" key="11">
    <source>
        <dbReference type="SAM" id="Phobius"/>
    </source>
</evidence>
<evidence type="ECO:0000256" key="2">
    <source>
        <dbReference type="ARBA" id="ARBA00004687"/>
    </source>
</evidence>
<sequence>MPRPSTSKVERTASHYHLHRNMTTPRGADAPLETEISEIASVSPSPSSTETASSPTTPPESPQSLWLRRSVLLSFWAVALLLGLPVWWKTTAIYRSDLPLQAMSDWAEGKVAKPVFPLRIAVEAPVLPQDAHSLVQTTQHALDDLNDFSAHQLRLMLVDPPSTGNASQQVVIDGTRNTGDDKDTALLVRLIPVETGKTPRSYLHPYSSTLNVYYAPSHMSSVSSTASPLAAFIARELHSVYAEEQAQLAHLLSVSGDHNAKVHSLSPDTAAELQRQSTRVLKYAPTYHLTFSLFTSTSIPSAWDIEAALRQYMAPLLESFSTISNFTIDTQVQLYATLSPSFPPPEYDETMKAWTLRNEDLSGFINAAEWPLSPSIAHGPTVNFALYVPEQSKSPLLVKDSGANSWLVPQWGGVAILNPSSSEQDATPLSALSKEALAPAMQTFSNQLISLLGLPQTPASLPLRLSTLARIRAASLVFSASSTLGALAQVYQKLPNIPVPDTVAQSVNRALDHLQLACDELRDGRFQGALEHARIADGEAEKAFFERSMVGQVYFPDEHKVAVYMPLLGPIGVPLFMAMLKEIKNEITAFRRRRSAT</sequence>
<organism evidence="12 13">
    <name type="scientific">Periconia digitata</name>
    <dbReference type="NCBI Taxonomy" id="1303443"/>
    <lineage>
        <taxon>Eukaryota</taxon>
        <taxon>Fungi</taxon>
        <taxon>Dikarya</taxon>
        <taxon>Ascomycota</taxon>
        <taxon>Pezizomycotina</taxon>
        <taxon>Dothideomycetes</taxon>
        <taxon>Pleosporomycetidae</taxon>
        <taxon>Pleosporales</taxon>
        <taxon>Massarineae</taxon>
        <taxon>Periconiaceae</taxon>
        <taxon>Periconia</taxon>
    </lineage>
</organism>
<keyword evidence="4" id="KW-0337">GPI-anchor biosynthesis</keyword>
<evidence type="ECO:0000256" key="1">
    <source>
        <dbReference type="ARBA" id="ARBA00004477"/>
    </source>
</evidence>
<gene>
    <name evidence="12" type="ORF">PDIGIT_LOCUS9099</name>
</gene>
<evidence type="ECO:0000313" key="12">
    <source>
        <dbReference type="EMBL" id="CAI6336010.1"/>
    </source>
</evidence>
<dbReference type="GO" id="GO:0042765">
    <property type="term" value="C:GPI-anchor transamidase complex"/>
    <property type="evidence" value="ECO:0007669"/>
    <property type="project" value="InterPro"/>
</dbReference>
<dbReference type="GO" id="GO:0006506">
    <property type="term" value="P:GPI anchor biosynthetic process"/>
    <property type="evidence" value="ECO:0007669"/>
    <property type="project" value="UniProtKB-KW"/>
</dbReference>
<keyword evidence="5 11" id="KW-0812">Transmembrane</keyword>